<evidence type="ECO:0000313" key="1">
    <source>
        <dbReference type="EMBL" id="CAF1366235.1"/>
    </source>
</evidence>
<keyword evidence="5" id="KW-1185">Reference proteome</keyword>
<dbReference type="EMBL" id="CAJNOH010004328">
    <property type="protein sequence ID" value="CAF1366235.1"/>
    <property type="molecule type" value="Genomic_DNA"/>
</dbReference>
<proteinExistence type="predicted"/>
<dbReference type="Proteomes" id="UP000663870">
    <property type="component" value="Unassembled WGS sequence"/>
</dbReference>
<evidence type="ECO:0000313" key="4">
    <source>
        <dbReference type="EMBL" id="CAF4053892.1"/>
    </source>
</evidence>
<protein>
    <submittedName>
        <fullName evidence="3">Uncharacterized protein</fullName>
    </submittedName>
</protein>
<dbReference type="AlphaFoldDB" id="A0A816BL58"/>
<dbReference type="Proteomes" id="UP000663874">
    <property type="component" value="Unassembled WGS sequence"/>
</dbReference>
<accession>A0A816BL58</accession>
<dbReference type="EMBL" id="CAJOBE010008104">
    <property type="protein sequence ID" value="CAF4053892.1"/>
    <property type="molecule type" value="Genomic_DNA"/>
</dbReference>
<feature type="non-terminal residue" evidence="3">
    <location>
        <position position="1"/>
    </location>
</feature>
<evidence type="ECO:0000313" key="2">
    <source>
        <dbReference type="EMBL" id="CAF1485957.1"/>
    </source>
</evidence>
<evidence type="ECO:0000313" key="5">
    <source>
        <dbReference type="Proteomes" id="UP000663870"/>
    </source>
</evidence>
<dbReference type="EMBL" id="CAJNOL010005742">
    <property type="protein sequence ID" value="CAF1609115.1"/>
    <property type="molecule type" value="Genomic_DNA"/>
</dbReference>
<dbReference type="Proteomes" id="UP000663889">
    <property type="component" value="Unassembled WGS sequence"/>
</dbReference>
<dbReference type="Proteomes" id="UP000663854">
    <property type="component" value="Unassembled WGS sequence"/>
</dbReference>
<organism evidence="3 5">
    <name type="scientific">Rotaria sordida</name>
    <dbReference type="NCBI Taxonomy" id="392033"/>
    <lineage>
        <taxon>Eukaryota</taxon>
        <taxon>Metazoa</taxon>
        <taxon>Spiralia</taxon>
        <taxon>Gnathifera</taxon>
        <taxon>Rotifera</taxon>
        <taxon>Eurotatoria</taxon>
        <taxon>Bdelloidea</taxon>
        <taxon>Philodinida</taxon>
        <taxon>Philodinidae</taxon>
        <taxon>Rotaria</taxon>
    </lineage>
</organism>
<gene>
    <name evidence="4" type="ORF">FNK824_LOCUS28862</name>
    <name evidence="3" type="ORF">JXQ802_LOCUS49201</name>
    <name evidence="1" type="ORF">PYM288_LOCUS33129</name>
    <name evidence="2" type="ORF">SEV965_LOCUS35333</name>
</gene>
<name>A0A816BL58_9BILA</name>
<reference evidence="3" key="1">
    <citation type="submission" date="2021-02" db="EMBL/GenBank/DDBJ databases">
        <authorList>
            <person name="Nowell W R."/>
        </authorList>
    </citation>
    <scope>NUCLEOTIDE SEQUENCE</scope>
</reference>
<comment type="caution">
    <text evidence="3">The sequence shown here is derived from an EMBL/GenBank/DDBJ whole genome shotgun (WGS) entry which is preliminary data.</text>
</comment>
<dbReference type="EMBL" id="CAJNOU010005699">
    <property type="protein sequence ID" value="CAF1485957.1"/>
    <property type="molecule type" value="Genomic_DNA"/>
</dbReference>
<evidence type="ECO:0000313" key="3">
    <source>
        <dbReference type="EMBL" id="CAF1609115.1"/>
    </source>
</evidence>
<sequence>MDSNDLLSQAFWIELRDDILYVLDKPNDEPSMDSKWNRFLKRMNFEARLEQRELQMKQIIGERKSLKLKRITTDMRQPPDIPTKPFLLMIMSCSKELQVYLTEHLRLFVNTDNEIENKIKEEYVGIIIKWIIESSIILKTRENFSVEFYIYIFELMHDRQFPRVHTTIVNALNSIFSLENIKKENVFMQDDIVVNLERIISSWFTYTEDVVIVCLLAY</sequence>